<reference evidence="5 6" key="1">
    <citation type="submission" date="2021-01" db="EMBL/GenBank/DDBJ databases">
        <title>Whole genome shotgun sequence of Planobispora longispora NBRC 13918.</title>
        <authorList>
            <person name="Komaki H."/>
            <person name="Tamura T."/>
        </authorList>
    </citation>
    <scope>NUCLEOTIDE SEQUENCE [LARGE SCALE GENOMIC DNA]</scope>
    <source>
        <strain evidence="5 6">NBRC 13918</strain>
    </source>
</reference>
<protein>
    <submittedName>
        <fullName evidence="5">sn-glycerol-3-phosphate-binding periplasmic protein UgpB</fullName>
    </submittedName>
</protein>
<dbReference type="Gene3D" id="3.40.190.10">
    <property type="entry name" value="Periplasmic binding protein-like II"/>
    <property type="match status" value="2"/>
</dbReference>
<dbReference type="EMBL" id="BOOH01000016">
    <property type="protein sequence ID" value="GIH75467.1"/>
    <property type="molecule type" value="Genomic_DNA"/>
</dbReference>
<gene>
    <name evidence="5" type="primary">ugpB</name>
    <name evidence="5" type="ORF">Plo01_18960</name>
</gene>
<dbReference type="Proteomes" id="UP000616724">
    <property type="component" value="Unassembled WGS sequence"/>
</dbReference>
<dbReference type="GO" id="GO:0030313">
    <property type="term" value="C:cell envelope"/>
    <property type="evidence" value="ECO:0007669"/>
    <property type="project" value="UniProtKB-SubCell"/>
</dbReference>
<evidence type="ECO:0000256" key="4">
    <source>
        <dbReference type="ARBA" id="ARBA00022729"/>
    </source>
</evidence>
<dbReference type="InterPro" id="IPR006059">
    <property type="entry name" value="SBP"/>
</dbReference>
<comment type="similarity">
    <text evidence="2">Belongs to the bacterial solute-binding protein 1 family.</text>
</comment>
<accession>A0A8J3W468</accession>
<keyword evidence="3" id="KW-0813">Transport</keyword>
<dbReference type="Pfam" id="PF13416">
    <property type="entry name" value="SBP_bac_8"/>
    <property type="match status" value="1"/>
</dbReference>
<evidence type="ECO:0000256" key="2">
    <source>
        <dbReference type="ARBA" id="ARBA00008520"/>
    </source>
</evidence>
<proteinExistence type="inferred from homology"/>
<dbReference type="PANTHER" id="PTHR43649">
    <property type="entry name" value="ARABINOSE-BINDING PROTEIN-RELATED"/>
    <property type="match status" value="1"/>
</dbReference>
<sequence>MAEANQAGRIVIDALFSEYTFPNFLDPIKKRAAEFERLHPEYRINVGSFYFQNLAEEISAATLEGRPPTMASYYSGATQLARDTLTREGRPLYTSVEKAIAGRTEILGHPVVLDDMVAAGREFYTIDGSFCAVPLTLSTMHMYTNTTLLNAAGIEEVPRTWQAVEAACQAIAKLDPGPSHAISWANDGKFFQHALIQQGATLTDAGNGRTGRAKSVDLTSPEMMAYVMWWYRLFRDGHYLYTGKVEDWAGSARAFADQQVVFRFSSSFDAPYMVKAAREAGFEIHIGPTPHNGDLPYGGNWIGGDAMWLADGLDQATQDGALAFMQYLNSPRNAAEWHKVYGSAPVTYPAAELLEREGWYDEHPYHRAVSEQLELADGAPGSHGPILGHFAQVQHAMMEALEDVMGRGHDPVERFTRAAAEAQRLLDHYGVACVGTGPRPGHCMLIDC</sequence>
<keyword evidence="6" id="KW-1185">Reference proteome</keyword>
<evidence type="ECO:0000256" key="1">
    <source>
        <dbReference type="ARBA" id="ARBA00004196"/>
    </source>
</evidence>
<dbReference type="InterPro" id="IPR050490">
    <property type="entry name" value="Bact_solute-bd_prot1"/>
</dbReference>
<name>A0A8J3W468_9ACTN</name>
<dbReference type="RefSeq" id="WP_203890133.1">
    <property type="nucleotide sequence ID" value="NZ_BOOH01000016.1"/>
</dbReference>
<dbReference type="AlphaFoldDB" id="A0A8J3W468"/>
<keyword evidence="4" id="KW-0732">Signal</keyword>
<evidence type="ECO:0000313" key="5">
    <source>
        <dbReference type="EMBL" id="GIH75467.1"/>
    </source>
</evidence>
<dbReference type="SUPFAM" id="SSF53850">
    <property type="entry name" value="Periplasmic binding protein-like II"/>
    <property type="match status" value="1"/>
</dbReference>
<organism evidence="5 6">
    <name type="scientific">Planobispora longispora</name>
    <dbReference type="NCBI Taxonomy" id="28887"/>
    <lineage>
        <taxon>Bacteria</taxon>
        <taxon>Bacillati</taxon>
        <taxon>Actinomycetota</taxon>
        <taxon>Actinomycetes</taxon>
        <taxon>Streptosporangiales</taxon>
        <taxon>Streptosporangiaceae</taxon>
        <taxon>Planobispora</taxon>
    </lineage>
</organism>
<dbReference type="PANTHER" id="PTHR43649:SF31">
    <property type="entry name" value="SN-GLYCEROL-3-PHOSPHATE-BINDING PERIPLASMIC PROTEIN UGPB"/>
    <property type="match status" value="1"/>
</dbReference>
<comment type="caution">
    <text evidence="5">The sequence shown here is derived from an EMBL/GenBank/DDBJ whole genome shotgun (WGS) entry which is preliminary data.</text>
</comment>
<evidence type="ECO:0000313" key="6">
    <source>
        <dbReference type="Proteomes" id="UP000616724"/>
    </source>
</evidence>
<comment type="subcellular location">
    <subcellularLocation>
        <location evidence="1">Cell envelope</location>
    </subcellularLocation>
</comment>
<evidence type="ECO:0000256" key="3">
    <source>
        <dbReference type="ARBA" id="ARBA00022448"/>
    </source>
</evidence>